<evidence type="ECO:0000313" key="1">
    <source>
        <dbReference type="EMBL" id="MDM1049485.1"/>
    </source>
</evidence>
<sequence>MTTDKVVLSVMADLNRRSEVCIKKYNTTLERTDLELRDFLQHAYEECLDQANYLKRAIMELEGKIAEEQLNKPNKQIKIFEE</sequence>
<reference evidence="1" key="2">
    <citation type="journal article" date="2022" name="Sci. Total Environ.">
        <title>Prevalence, transmission, and molecular epidemiology of tet(X)-positive bacteria among humans, animals, and environmental niches in China: An epidemiological, and genomic-based study.</title>
        <authorList>
            <person name="Dong N."/>
            <person name="Zeng Y."/>
            <person name="Cai C."/>
            <person name="Sun C."/>
            <person name="Lu J."/>
            <person name="Liu C."/>
            <person name="Zhou H."/>
            <person name="Sun Q."/>
            <person name="Shu L."/>
            <person name="Wang H."/>
            <person name="Wang Y."/>
            <person name="Wang S."/>
            <person name="Wu C."/>
            <person name="Chan E.W."/>
            <person name="Chen G."/>
            <person name="Shen Z."/>
            <person name="Chen S."/>
            <person name="Zhang R."/>
        </authorList>
    </citation>
    <scope>NUCLEOTIDE SEQUENCE</scope>
    <source>
        <strain evidence="1">R1692</strain>
    </source>
</reference>
<dbReference type="RefSeq" id="WP_286651894.1">
    <property type="nucleotide sequence ID" value="NZ_JACAGK010000048.1"/>
</dbReference>
<organism evidence="1 2">
    <name type="scientific">Sphingobacterium hotanense</name>
    <dbReference type="NCBI Taxonomy" id="649196"/>
    <lineage>
        <taxon>Bacteria</taxon>
        <taxon>Pseudomonadati</taxon>
        <taxon>Bacteroidota</taxon>
        <taxon>Sphingobacteriia</taxon>
        <taxon>Sphingobacteriales</taxon>
        <taxon>Sphingobacteriaceae</taxon>
        <taxon>Sphingobacterium</taxon>
    </lineage>
</organism>
<comment type="caution">
    <text evidence="1">The sequence shown here is derived from an EMBL/GenBank/DDBJ whole genome shotgun (WGS) entry which is preliminary data.</text>
</comment>
<protein>
    <submittedName>
        <fullName evidence="1">Uncharacterized protein</fullName>
    </submittedName>
</protein>
<evidence type="ECO:0000313" key="2">
    <source>
        <dbReference type="Proteomes" id="UP001170954"/>
    </source>
</evidence>
<name>A0ABT7NQM0_9SPHI</name>
<accession>A0ABT7NQM0</accession>
<reference evidence="1" key="1">
    <citation type="submission" date="2020-06" db="EMBL/GenBank/DDBJ databases">
        <authorList>
            <person name="Dong N."/>
        </authorList>
    </citation>
    <scope>NUCLEOTIDE SEQUENCE</scope>
    <source>
        <strain evidence="1">R1692</strain>
    </source>
</reference>
<proteinExistence type="predicted"/>
<gene>
    <name evidence="1" type="ORF">HX018_14690</name>
</gene>
<dbReference type="EMBL" id="JACAGK010000048">
    <property type="protein sequence ID" value="MDM1049485.1"/>
    <property type="molecule type" value="Genomic_DNA"/>
</dbReference>
<dbReference type="Proteomes" id="UP001170954">
    <property type="component" value="Unassembled WGS sequence"/>
</dbReference>
<keyword evidence="2" id="KW-1185">Reference proteome</keyword>